<dbReference type="EMBL" id="KB870805">
    <property type="protein sequence ID" value="EOA36698.1"/>
    <property type="molecule type" value="Genomic_DNA"/>
</dbReference>
<gene>
    <name evidence="1" type="ORF">CARUB_v10012176mg</name>
</gene>
<evidence type="ECO:0000313" key="2">
    <source>
        <dbReference type="Proteomes" id="UP000029121"/>
    </source>
</evidence>
<evidence type="ECO:0008006" key="3">
    <source>
        <dbReference type="Google" id="ProtNLM"/>
    </source>
</evidence>
<organism evidence="1 2">
    <name type="scientific">Capsella rubella</name>
    <dbReference type="NCBI Taxonomy" id="81985"/>
    <lineage>
        <taxon>Eukaryota</taxon>
        <taxon>Viridiplantae</taxon>
        <taxon>Streptophyta</taxon>
        <taxon>Embryophyta</taxon>
        <taxon>Tracheophyta</taxon>
        <taxon>Spermatophyta</taxon>
        <taxon>Magnoliopsida</taxon>
        <taxon>eudicotyledons</taxon>
        <taxon>Gunneridae</taxon>
        <taxon>Pentapetalae</taxon>
        <taxon>rosids</taxon>
        <taxon>malvids</taxon>
        <taxon>Brassicales</taxon>
        <taxon>Brassicaceae</taxon>
        <taxon>Camelineae</taxon>
        <taxon>Capsella</taxon>
    </lineage>
</organism>
<dbReference type="SUPFAM" id="SSF56112">
    <property type="entry name" value="Protein kinase-like (PK-like)"/>
    <property type="match status" value="1"/>
</dbReference>
<dbReference type="InterPro" id="IPR011009">
    <property type="entry name" value="Kinase-like_dom_sf"/>
</dbReference>
<accession>R0III6</accession>
<keyword evidence="2" id="KW-1185">Reference proteome</keyword>
<sequence length="74" mass="8510">MCHECIHIALLCLQDHPKDRPTISQIVYMLSYDHDLPAPKQSMFTNVLNCNKRLVPSDYVFSLNEATQSTMEGR</sequence>
<protein>
    <recommendedName>
        <fullName evidence="3">S-locus receptor kinase C-terminal domain-containing protein</fullName>
    </recommendedName>
</protein>
<name>R0III6_9BRAS</name>
<reference evidence="2" key="1">
    <citation type="journal article" date="2013" name="Nat. Genet.">
        <title>The Capsella rubella genome and the genomic consequences of rapid mating system evolution.</title>
        <authorList>
            <person name="Slotte T."/>
            <person name="Hazzouri K.M."/>
            <person name="Agren J.A."/>
            <person name="Koenig D."/>
            <person name="Maumus F."/>
            <person name="Guo Y.L."/>
            <person name="Steige K."/>
            <person name="Platts A.E."/>
            <person name="Escobar J.S."/>
            <person name="Newman L.K."/>
            <person name="Wang W."/>
            <person name="Mandakova T."/>
            <person name="Vello E."/>
            <person name="Smith L.M."/>
            <person name="Henz S.R."/>
            <person name="Steffen J."/>
            <person name="Takuno S."/>
            <person name="Brandvain Y."/>
            <person name="Coop G."/>
            <person name="Andolfatto P."/>
            <person name="Hu T.T."/>
            <person name="Blanchette M."/>
            <person name="Clark R.M."/>
            <person name="Quesneville H."/>
            <person name="Nordborg M."/>
            <person name="Gaut B.S."/>
            <person name="Lysak M.A."/>
            <person name="Jenkins J."/>
            <person name="Grimwood J."/>
            <person name="Chapman J."/>
            <person name="Prochnik S."/>
            <person name="Shu S."/>
            <person name="Rokhsar D."/>
            <person name="Schmutz J."/>
            <person name="Weigel D."/>
            <person name="Wright S.I."/>
        </authorList>
    </citation>
    <scope>NUCLEOTIDE SEQUENCE [LARGE SCALE GENOMIC DNA]</scope>
    <source>
        <strain evidence="2">cv. Monte Gargano</strain>
    </source>
</reference>
<evidence type="ECO:0000313" key="1">
    <source>
        <dbReference type="EMBL" id="EOA36698.1"/>
    </source>
</evidence>
<dbReference type="AlphaFoldDB" id="R0III6"/>
<dbReference type="Proteomes" id="UP000029121">
    <property type="component" value="Unassembled WGS sequence"/>
</dbReference>
<proteinExistence type="predicted"/>
<dbReference type="STRING" id="81985.R0III6"/>